<reference evidence="2" key="1">
    <citation type="submission" date="2014-01" db="EMBL/GenBank/DDBJ databases">
        <title>The Genome Sequence of Anopheles farauti FAR1 (V2).</title>
        <authorList>
            <consortium name="The Broad Institute Genomics Platform"/>
            <person name="Neafsey D.E."/>
            <person name="Besansky N."/>
            <person name="Howell P."/>
            <person name="Walton C."/>
            <person name="Young S.K."/>
            <person name="Zeng Q."/>
            <person name="Gargeya S."/>
            <person name="Fitzgerald M."/>
            <person name="Haas B."/>
            <person name="Abouelleil A."/>
            <person name="Allen A.W."/>
            <person name="Alvarado L."/>
            <person name="Arachchi H.M."/>
            <person name="Berlin A.M."/>
            <person name="Chapman S.B."/>
            <person name="Gainer-Dewar J."/>
            <person name="Goldberg J."/>
            <person name="Griggs A."/>
            <person name="Gujja S."/>
            <person name="Hansen M."/>
            <person name="Howarth C."/>
            <person name="Imamovic A."/>
            <person name="Ireland A."/>
            <person name="Larimer J."/>
            <person name="McCowan C."/>
            <person name="Murphy C."/>
            <person name="Pearson M."/>
            <person name="Poon T.W."/>
            <person name="Priest M."/>
            <person name="Roberts A."/>
            <person name="Saif S."/>
            <person name="Shea T."/>
            <person name="Sisk P."/>
            <person name="Sykes S."/>
            <person name="Wortman J."/>
            <person name="Nusbaum C."/>
            <person name="Birren B."/>
        </authorList>
    </citation>
    <scope>NUCLEOTIDE SEQUENCE [LARGE SCALE GENOMIC DNA]</scope>
    <source>
        <strain evidence="2">FAR1</strain>
    </source>
</reference>
<dbReference type="EMBL" id="AXCN02000024">
    <property type="status" value="NOT_ANNOTATED_CDS"/>
    <property type="molecule type" value="Genomic_DNA"/>
</dbReference>
<sequence>MSQTTQNEAENDLVTEYYDPVAILLSSVNYDTENLTDELRKCGVRYNQLSGLVEEDLQLMGMTNKTAIDEILTELSSLSNQNRLYDA</sequence>
<evidence type="ECO:0008006" key="3">
    <source>
        <dbReference type="Google" id="ProtNLM"/>
    </source>
</evidence>
<protein>
    <recommendedName>
        <fullName evidence="3">SAM domain-containing protein</fullName>
    </recommendedName>
</protein>
<dbReference type="EnsemblMetazoa" id="AFAF007982-RA">
    <property type="protein sequence ID" value="AFAF007982-PA"/>
    <property type="gene ID" value="AFAF007982"/>
</dbReference>
<dbReference type="STRING" id="69004.A0A182QDH6"/>
<evidence type="ECO:0000313" key="1">
    <source>
        <dbReference type="EnsemblMetazoa" id="AFAF007982-PA"/>
    </source>
</evidence>
<name>A0A182QDH6_9DIPT</name>
<accession>A0A182QDH6</accession>
<dbReference type="VEuPathDB" id="VectorBase:AFAF007982"/>
<evidence type="ECO:0000313" key="2">
    <source>
        <dbReference type="Proteomes" id="UP000075886"/>
    </source>
</evidence>
<keyword evidence="2" id="KW-1185">Reference proteome</keyword>
<dbReference type="Proteomes" id="UP000075886">
    <property type="component" value="Unassembled WGS sequence"/>
</dbReference>
<organism evidence="1 2">
    <name type="scientific">Anopheles farauti</name>
    <dbReference type="NCBI Taxonomy" id="69004"/>
    <lineage>
        <taxon>Eukaryota</taxon>
        <taxon>Metazoa</taxon>
        <taxon>Ecdysozoa</taxon>
        <taxon>Arthropoda</taxon>
        <taxon>Hexapoda</taxon>
        <taxon>Insecta</taxon>
        <taxon>Pterygota</taxon>
        <taxon>Neoptera</taxon>
        <taxon>Endopterygota</taxon>
        <taxon>Diptera</taxon>
        <taxon>Nematocera</taxon>
        <taxon>Culicoidea</taxon>
        <taxon>Culicidae</taxon>
        <taxon>Anophelinae</taxon>
        <taxon>Anopheles</taxon>
    </lineage>
</organism>
<dbReference type="AlphaFoldDB" id="A0A182QDH6"/>
<reference evidence="1" key="2">
    <citation type="submission" date="2020-05" db="UniProtKB">
        <authorList>
            <consortium name="EnsemblMetazoa"/>
        </authorList>
    </citation>
    <scope>IDENTIFICATION</scope>
    <source>
        <strain evidence="1">FAR1</strain>
    </source>
</reference>
<proteinExistence type="predicted"/>